<dbReference type="InterPro" id="IPR026444">
    <property type="entry name" value="Secre_tail"/>
</dbReference>
<reference evidence="4 5" key="1">
    <citation type="submission" date="2018-07" db="EMBL/GenBank/DDBJ databases">
        <title>Genomic Encyclopedia of Type Strains, Phase IV (KMG-IV): sequencing the most valuable type-strain genomes for metagenomic binning, comparative biology and taxonomic classification.</title>
        <authorList>
            <person name="Goeker M."/>
        </authorList>
    </citation>
    <scope>NUCLEOTIDE SEQUENCE [LARGE SCALE GENOMIC DNA]</scope>
    <source>
        <strain evidence="4 5">DSM 101478</strain>
    </source>
</reference>
<evidence type="ECO:0000259" key="3">
    <source>
        <dbReference type="Pfam" id="PF18962"/>
    </source>
</evidence>
<organism evidence="4 5">
    <name type="scientific">Marinirhabdus gelatinilytica</name>
    <dbReference type="NCBI Taxonomy" id="1703343"/>
    <lineage>
        <taxon>Bacteria</taxon>
        <taxon>Pseudomonadati</taxon>
        <taxon>Bacteroidota</taxon>
        <taxon>Flavobacteriia</taxon>
        <taxon>Flavobacteriales</taxon>
        <taxon>Flavobacteriaceae</taxon>
    </lineage>
</organism>
<feature type="signal peptide" evidence="2">
    <location>
        <begin position="1"/>
        <end position="19"/>
    </location>
</feature>
<sequence length="234" mass="26587">MNKLVLFLILILTTSISLAQSYGDPRMLTYFYLKSMKIDGNITYISSNTEFSDIEFVFSESPFLLNTKVCKTGEISVLPDDFSFTLSGDFNFTGDPCQDSQVLETEDEYFSFYTSSLNETFQIFVGEINPGNLVFMNILKDNGDWVYFEETRILVVDEETKDTFVIFPNPVTDILNIYSSEKKDVSFKLMNLNGSIVAEGFGSMVSTENVPTGIYFLEIENDVGEIQVEKIIKR</sequence>
<dbReference type="NCBIfam" id="TIGR04183">
    <property type="entry name" value="Por_Secre_tail"/>
    <property type="match status" value="1"/>
</dbReference>
<gene>
    <name evidence="4" type="ORF">C8D94_101771</name>
</gene>
<evidence type="ECO:0000256" key="1">
    <source>
        <dbReference type="ARBA" id="ARBA00022729"/>
    </source>
</evidence>
<keyword evidence="5" id="KW-1185">Reference proteome</keyword>
<name>A0A370QKJ9_9FLAO</name>
<keyword evidence="1 2" id="KW-0732">Signal</keyword>
<dbReference type="Pfam" id="PF18962">
    <property type="entry name" value="Por_Secre_tail"/>
    <property type="match status" value="1"/>
</dbReference>
<proteinExistence type="predicted"/>
<evidence type="ECO:0000256" key="2">
    <source>
        <dbReference type="SAM" id="SignalP"/>
    </source>
</evidence>
<dbReference type="AlphaFoldDB" id="A0A370QKJ9"/>
<dbReference type="EMBL" id="QRAO01000001">
    <property type="protein sequence ID" value="RDK88893.1"/>
    <property type="molecule type" value="Genomic_DNA"/>
</dbReference>
<protein>
    <submittedName>
        <fullName evidence="4">Putative secreted protein (Por secretion system target)</fullName>
    </submittedName>
</protein>
<feature type="domain" description="Secretion system C-terminal sorting" evidence="3">
    <location>
        <begin position="166"/>
        <end position="232"/>
    </location>
</feature>
<feature type="chain" id="PRO_5017018236" evidence="2">
    <location>
        <begin position="20"/>
        <end position="234"/>
    </location>
</feature>
<accession>A0A370QKJ9</accession>
<dbReference type="RefSeq" id="WP_115122553.1">
    <property type="nucleotide sequence ID" value="NZ_QRAO01000001.1"/>
</dbReference>
<dbReference type="Proteomes" id="UP000255317">
    <property type="component" value="Unassembled WGS sequence"/>
</dbReference>
<dbReference type="OrthoDB" id="1433593at2"/>
<evidence type="ECO:0000313" key="4">
    <source>
        <dbReference type="EMBL" id="RDK88893.1"/>
    </source>
</evidence>
<comment type="caution">
    <text evidence="4">The sequence shown here is derived from an EMBL/GenBank/DDBJ whole genome shotgun (WGS) entry which is preliminary data.</text>
</comment>
<evidence type="ECO:0000313" key="5">
    <source>
        <dbReference type="Proteomes" id="UP000255317"/>
    </source>
</evidence>